<evidence type="ECO:0000313" key="4">
    <source>
        <dbReference type="EMBL" id="TMW67885.1"/>
    </source>
</evidence>
<dbReference type="Pfam" id="PF00106">
    <property type="entry name" value="adh_short"/>
    <property type="match status" value="1"/>
</dbReference>
<dbReference type="PANTHER" id="PTHR43976">
    <property type="entry name" value="SHORT CHAIN DEHYDROGENASE"/>
    <property type="match status" value="1"/>
</dbReference>
<dbReference type="AlphaFoldDB" id="A0A8K1CQW4"/>
<protein>
    <submittedName>
        <fullName evidence="4">Uncharacterized protein</fullName>
    </submittedName>
</protein>
<dbReference type="PANTHER" id="PTHR43976:SF16">
    <property type="entry name" value="SHORT-CHAIN DEHYDROGENASE_REDUCTASE FAMILY PROTEIN"/>
    <property type="match status" value="1"/>
</dbReference>
<dbReference type="InterPro" id="IPR020904">
    <property type="entry name" value="Sc_DH/Rdtase_CS"/>
</dbReference>
<dbReference type="InterPro" id="IPR036291">
    <property type="entry name" value="NAD(P)-bd_dom_sf"/>
</dbReference>
<keyword evidence="5" id="KW-1185">Reference proteome</keyword>
<dbReference type="EMBL" id="SPLM01000003">
    <property type="protein sequence ID" value="TMW67885.1"/>
    <property type="molecule type" value="Genomic_DNA"/>
</dbReference>
<dbReference type="Proteomes" id="UP000794436">
    <property type="component" value="Unassembled WGS sequence"/>
</dbReference>
<name>A0A8K1CQW4_PYTOL</name>
<dbReference type="OrthoDB" id="1274115at2759"/>
<gene>
    <name evidence="4" type="ORF">Poli38472_007557</name>
</gene>
<dbReference type="Gene3D" id="3.40.50.720">
    <property type="entry name" value="NAD(P)-binding Rossmann-like Domain"/>
    <property type="match status" value="1"/>
</dbReference>
<dbReference type="GO" id="GO:0016491">
    <property type="term" value="F:oxidoreductase activity"/>
    <property type="evidence" value="ECO:0007669"/>
    <property type="project" value="UniProtKB-KW"/>
</dbReference>
<dbReference type="SUPFAM" id="SSF51735">
    <property type="entry name" value="NAD(P)-binding Rossmann-fold domains"/>
    <property type="match status" value="1"/>
</dbReference>
<proteinExistence type="inferred from homology"/>
<dbReference type="PROSITE" id="PS00061">
    <property type="entry name" value="ADH_SHORT"/>
    <property type="match status" value="1"/>
</dbReference>
<comment type="similarity">
    <text evidence="1 3">Belongs to the short-chain dehydrogenases/reductases (SDR) family.</text>
</comment>
<evidence type="ECO:0000256" key="2">
    <source>
        <dbReference type="ARBA" id="ARBA00023002"/>
    </source>
</evidence>
<evidence type="ECO:0000256" key="1">
    <source>
        <dbReference type="ARBA" id="ARBA00006484"/>
    </source>
</evidence>
<dbReference type="PRINTS" id="PR00081">
    <property type="entry name" value="GDHRDH"/>
</dbReference>
<organism evidence="4 5">
    <name type="scientific">Pythium oligandrum</name>
    <name type="common">Mycoparasitic fungus</name>
    <dbReference type="NCBI Taxonomy" id="41045"/>
    <lineage>
        <taxon>Eukaryota</taxon>
        <taxon>Sar</taxon>
        <taxon>Stramenopiles</taxon>
        <taxon>Oomycota</taxon>
        <taxon>Peronosporomycetes</taxon>
        <taxon>Pythiales</taxon>
        <taxon>Pythiaceae</taxon>
        <taxon>Pythium</taxon>
    </lineage>
</organism>
<dbReference type="PRINTS" id="PR00080">
    <property type="entry name" value="SDRFAMILY"/>
</dbReference>
<dbReference type="CDD" id="cd05374">
    <property type="entry name" value="17beta-HSD-like_SDR_c"/>
    <property type="match status" value="1"/>
</dbReference>
<dbReference type="InterPro" id="IPR002347">
    <property type="entry name" value="SDR_fam"/>
</dbReference>
<evidence type="ECO:0000256" key="3">
    <source>
        <dbReference type="RuleBase" id="RU000363"/>
    </source>
</evidence>
<keyword evidence="2" id="KW-0560">Oxidoreductase</keyword>
<reference evidence="4" key="1">
    <citation type="submission" date="2019-03" db="EMBL/GenBank/DDBJ databases">
        <title>Long read genome sequence of the mycoparasitic Pythium oligandrum ATCC 38472 isolated from sugarbeet rhizosphere.</title>
        <authorList>
            <person name="Gaulin E."/>
        </authorList>
    </citation>
    <scope>NUCLEOTIDE SEQUENCE</scope>
    <source>
        <strain evidence="4">ATCC 38472_TT</strain>
    </source>
</reference>
<accession>A0A8K1CQW4</accession>
<dbReference type="InterPro" id="IPR051911">
    <property type="entry name" value="SDR_oxidoreductase"/>
</dbReference>
<evidence type="ECO:0000313" key="5">
    <source>
        <dbReference type="Proteomes" id="UP000794436"/>
    </source>
</evidence>
<comment type="caution">
    <text evidence="4">The sequence shown here is derived from an EMBL/GenBank/DDBJ whole genome shotgun (WGS) entry which is preliminary data.</text>
</comment>
<sequence length="287" mass="30455">MSPSTTVEPQVWLITGCSSGFGREIALAARKRGDLVIATARKIDSLKELQALGCEALTLDVTSDDASVKDIVAKAHAFYGRIDVLVNNAGFAAQGAVEESTSEDVQAVFETNVFGLLRVTRAVLPYMREKRSGTIANVGSGAGYIAMSTRGIYSATKFAVAGLTQSLREEVADLGIKVTVIEPARFQTNGGAGVLTFANPIKDYEPAKKALLQKLGGKFPLGDAAMGAQAVVDALTQSGRCEGRELPSRLPLGGGLYEFMNGTLEHAKQELDAWVDFTNPEAFAFDS</sequence>